<reference evidence="1" key="2">
    <citation type="journal article" date="2021" name="Microorganisms">
        <title>Bacterial Dimethylsulfoniopropionate Biosynthesis in the East China Sea.</title>
        <authorList>
            <person name="Liu J."/>
            <person name="Zhang Y."/>
            <person name="Liu J."/>
            <person name="Zhong H."/>
            <person name="Williams B.T."/>
            <person name="Zheng Y."/>
            <person name="Curson A.R.J."/>
            <person name="Sun C."/>
            <person name="Sun H."/>
            <person name="Song D."/>
            <person name="Wagner Mackenzie B."/>
            <person name="Bermejo Martinez A."/>
            <person name="Todd J.D."/>
            <person name="Zhang X.H."/>
        </authorList>
    </citation>
    <scope>NUCLEOTIDE SEQUENCE</scope>
    <source>
        <strain evidence="1">AESS21</strain>
    </source>
</reference>
<proteinExistence type="predicted"/>
<dbReference type="AlphaFoldDB" id="A0A944CHN4"/>
<dbReference type="PANTHER" id="PTHR37950:SF1">
    <property type="entry name" value="4-HYDROXYPHENYLACETATE CATABOLISM PROTEIN"/>
    <property type="match status" value="1"/>
</dbReference>
<dbReference type="Pfam" id="PF02962">
    <property type="entry name" value="CHMI"/>
    <property type="match status" value="1"/>
</dbReference>
<dbReference type="CDD" id="cd00580">
    <property type="entry name" value="CHMI"/>
    <property type="match status" value="1"/>
</dbReference>
<evidence type="ECO:0000313" key="2">
    <source>
        <dbReference type="Proteomes" id="UP000705379"/>
    </source>
</evidence>
<comment type="caution">
    <text evidence="1">The sequence shown here is derived from an EMBL/GenBank/DDBJ whole genome shotgun (WGS) entry which is preliminary data.</text>
</comment>
<name>A0A944CHN4_9HYPH</name>
<organism evidence="1 2">
    <name type="scientific">Roseibium polysiphoniae</name>
    <dbReference type="NCBI Taxonomy" id="2571221"/>
    <lineage>
        <taxon>Bacteria</taxon>
        <taxon>Pseudomonadati</taxon>
        <taxon>Pseudomonadota</taxon>
        <taxon>Alphaproteobacteria</taxon>
        <taxon>Hyphomicrobiales</taxon>
        <taxon>Stappiaceae</taxon>
        <taxon>Roseibium</taxon>
    </lineage>
</organism>
<sequence>MPHFVIEYSARSETSPAIDFAVLMEQLGQAAADTGVVKLEDIKLRSIPFESFRLNDGSRSFLHLTVSLLAGRTPQQKAALALTCRATLVSLCPDINAVSVDIRDMDSHAYKKRVAKNRSLLT</sequence>
<protein>
    <submittedName>
        <fullName evidence="1">5-carboxymethyl-2-hydroxymuconate Delta-isomerase</fullName>
    </submittedName>
</protein>
<dbReference type="RefSeq" id="WP_213218100.1">
    <property type="nucleotide sequence ID" value="NZ_QTKU01000008.1"/>
</dbReference>
<accession>A0A944CHN4</accession>
<dbReference type="Proteomes" id="UP000705379">
    <property type="component" value="Unassembled WGS sequence"/>
</dbReference>
<dbReference type="SUPFAM" id="SSF55331">
    <property type="entry name" value="Tautomerase/MIF"/>
    <property type="match status" value="1"/>
</dbReference>
<reference evidence="1" key="1">
    <citation type="submission" date="2018-08" db="EMBL/GenBank/DDBJ databases">
        <authorList>
            <person name="Jin W."/>
            <person name="Wang H."/>
            <person name="Yang Y."/>
            <person name="Li M."/>
            <person name="Liu J."/>
        </authorList>
    </citation>
    <scope>NUCLEOTIDE SEQUENCE</scope>
    <source>
        <strain evidence="1">AESS21</strain>
    </source>
</reference>
<dbReference type="Gene3D" id="3.30.429.10">
    <property type="entry name" value="Macrophage Migration Inhibitory Factor"/>
    <property type="match status" value="1"/>
</dbReference>
<evidence type="ECO:0000313" key="1">
    <source>
        <dbReference type="EMBL" id="MBS8262772.1"/>
    </source>
</evidence>
<dbReference type="EMBL" id="QTKU01000008">
    <property type="protein sequence ID" value="MBS8262772.1"/>
    <property type="molecule type" value="Genomic_DNA"/>
</dbReference>
<dbReference type="GO" id="GO:0008704">
    <property type="term" value="F:5-carboxymethyl-2-hydroxymuconate delta-isomerase activity"/>
    <property type="evidence" value="ECO:0007669"/>
    <property type="project" value="InterPro"/>
</dbReference>
<dbReference type="InterPro" id="IPR004220">
    <property type="entry name" value="5-COMe_2-OHmuconate_Isoase"/>
</dbReference>
<dbReference type="InterPro" id="IPR014347">
    <property type="entry name" value="Tautomerase/MIF_sf"/>
</dbReference>
<dbReference type="PANTHER" id="PTHR37950">
    <property type="entry name" value="4-HYDROXYPHENYLACETATE CATABOLISM PROTEIN"/>
    <property type="match status" value="1"/>
</dbReference>
<gene>
    <name evidence="1" type="ORF">DYI23_21275</name>
</gene>